<feature type="compositionally biased region" description="Acidic residues" evidence="8">
    <location>
        <begin position="899"/>
        <end position="925"/>
    </location>
</feature>
<protein>
    <submittedName>
        <fullName evidence="10">Zinc finger BED-type containing 6</fullName>
    </submittedName>
</protein>
<feature type="compositionally biased region" description="Low complexity" evidence="8">
    <location>
        <begin position="749"/>
        <end position="758"/>
    </location>
</feature>
<name>A0A8T1S8B3_CHESE</name>
<gene>
    <name evidence="10" type="primary">ZBED6</name>
    <name evidence="10" type="ORF">G0U57_016036</name>
</gene>
<evidence type="ECO:0000256" key="4">
    <source>
        <dbReference type="ARBA" id="ARBA00022833"/>
    </source>
</evidence>
<dbReference type="AlphaFoldDB" id="A0A8T1S8B3"/>
<dbReference type="InterPro" id="IPR012337">
    <property type="entry name" value="RNaseH-like_sf"/>
</dbReference>
<comment type="subcellular location">
    <subcellularLocation>
        <location evidence="1">Nucleus</location>
    </subcellularLocation>
</comment>
<feature type="domain" description="BED-type" evidence="9">
    <location>
        <begin position="222"/>
        <end position="279"/>
    </location>
</feature>
<evidence type="ECO:0000256" key="1">
    <source>
        <dbReference type="ARBA" id="ARBA00004123"/>
    </source>
</evidence>
<dbReference type="GO" id="GO:0008270">
    <property type="term" value="F:zinc ion binding"/>
    <property type="evidence" value="ECO:0007669"/>
    <property type="project" value="UniProtKB-KW"/>
</dbReference>
<evidence type="ECO:0000256" key="6">
    <source>
        <dbReference type="ARBA" id="ARBA00023242"/>
    </source>
</evidence>
<proteinExistence type="predicted"/>
<dbReference type="PANTHER" id="PTHR47241">
    <property type="entry name" value="FINGER PROTEIN, PUTATIVE-RELATED"/>
    <property type="match status" value="1"/>
</dbReference>
<accession>A0A8T1S8B3</accession>
<feature type="compositionally biased region" description="Acidic residues" evidence="8">
    <location>
        <begin position="128"/>
        <end position="140"/>
    </location>
</feature>
<dbReference type="PANTHER" id="PTHR47241:SF1">
    <property type="entry name" value="BED-TYPE DOMAIN-CONTAINING PROTEIN"/>
    <property type="match status" value="1"/>
</dbReference>
<dbReference type="InterPro" id="IPR008906">
    <property type="entry name" value="HATC_C_dom"/>
</dbReference>
<feature type="region of interest" description="Disordered" evidence="8">
    <location>
        <begin position="177"/>
        <end position="198"/>
    </location>
</feature>
<keyword evidence="6" id="KW-0539">Nucleus</keyword>
<feature type="region of interest" description="Disordered" evidence="8">
    <location>
        <begin position="1"/>
        <end position="58"/>
    </location>
</feature>
<sequence length="925" mass="102551">MKRNNQSSRGWRNSSAKQPRLSPRQRAASLSIGTGLGLSAQPCMSASRRSPRSTTQKYCLTEPAVSGVIGQSGTGGPLFIPEEVLQVVKSEADEDGASVAGEAGSSGGDTLSGYSSGVDGEAPTEPATPEDMEEQEEEGSDGVGRPSTQEGGAQHQMLIASYFTSVQKRDELPIWSGGDLSAGAGETTGNSRAERNSHSIGPIASCMRVVAPQGPGPGRYHRQKSWVWEYFSIDPGNPTRVTCMICQQMVKRGTDPKRLGTSSLGNHIKHNHSIVYMRQKNMEGQQPGVAEPPLTPRGAALKCRQRSGTGRAPSIARRPGGTYTHLSIDERLKRGTKYHRAHSRALALNAACTKMLALDLLPFSHVEGEGFREMMAAAAPRWQVPSRSFFSKKAVPELCRAVKTAVLQALGGCEGGRVHLTVDMWTSGQTTDYMSISAHWVSMSNSSILRQHATLYMCGLEKQHSTGHVLERLRGVIREWLMPLSLSSGFVASDDGQRVRRVLREGRFPRVTCLAHCLGLVVREFLHSNEEVDRVLAAARKVCAHFGRSYAARHLLWELQVENQLPRQQLKKEVAVRWSSTLRMLERLYEQRAAVQAFCLHHSAQAQRASELHMAQADWPLIRILCQILRPFDDATKLVSGTDASISQAIPLICLLEKKLLSLVQRYEGEETGQALVHSLLQTLRGNRQIAEIRAQEHYVLATYVDPRFKNNMASFVPEGEDGLHRWTQRLIDEVAENIRDVQDRGASRRQAQQQREGSASDRGRSLWESLEDFGLIRVAPVLLDSAKAQAAQIVEGYLQDTVVLSASAEPLLYWQLKRDMWLPLFHVAVQHLSCPPSSLYSEQLFTTAGTIMRNRRTCLSTSSVESLAFIKMNKHLIPREYQVPEHAAGVRDKTTQNMEEEEGGEEEQEEEDEEEEEEDNMEGL</sequence>
<dbReference type="SUPFAM" id="SSF140996">
    <property type="entry name" value="Hermes dimerisation domain"/>
    <property type="match status" value="1"/>
</dbReference>
<evidence type="ECO:0000256" key="3">
    <source>
        <dbReference type="ARBA" id="ARBA00022771"/>
    </source>
</evidence>
<dbReference type="EMBL" id="JAHGAV010000506">
    <property type="protein sequence ID" value="KAG6924947.1"/>
    <property type="molecule type" value="Genomic_DNA"/>
</dbReference>
<dbReference type="PROSITE" id="PS50808">
    <property type="entry name" value="ZF_BED"/>
    <property type="match status" value="1"/>
</dbReference>
<dbReference type="GO" id="GO:0003677">
    <property type="term" value="F:DNA binding"/>
    <property type="evidence" value="ECO:0007669"/>
    <property type="project" value="UniProtKB-KW"/>
</dbReference>
<feature type="region of interest" description="Disordered" evidence="8">
    <location>
        <begin position="882"/>
        <end position="925"/>
    </location>
</feature>
<keyword evidence="11" id="KW-1185">Reference proteome</keyword>
<feature type="compositionally biased region" description="Polar residues" evidence="8">
    <location>
        <begin position="42"/>
        <end position="58"/>
    </location>
</feature>
<dbReference type="OrthoDB" id="1607513at2759"/>
<reference evidence="10 11" key="1">
    <citation type="journal article" date="2020" name="G3 (Bethesda)">
        <title>Draft Genome of the Common Snapping Turtle, Chelydra serpentina, a Model for Phenotypic Plasticity in Reptiles.</title>
        <authorList>
            <person name="Das D."/>
            <person name="Singh S.K."/>
            <person name="Bierstedt J."/>
            <person name="Erickson A."/>
            <person name="Galli G.L.J."/>
            <person name="Crossley D.A. 2nd"/>
            <person name="Rhen T."/>
        </authorList>
    </citation>
    <scope>NUCLEOTIDE SEQUENCE [LARGE SCALE GENOMIC DNA]</scope>
    <source>
        <strain evidence="10">KW</strain>
    </source>
</reference>
<dbReference type="SUPFAM" id="SSF57667">
    <property type="entry name" value="beta-beta-alpha zinc fingers"/>
    <property type="match status" value="1"/>
</dbReference>
<dbReference type="GO" id="GO:0005634">
    <property type="term" value="C:nucleus"/>
    <property type="evidence" value="ECO:0007669"/>
    <property type="project" value="UniProtKB-SubCell"/>
</dbReference>
<feature type="compositionally biased region" description="Polar residues" evidence="8">
    <location>
        <begin position="1"/>
        <end position="17"/>
    </location>
</feature>
<evidence type="ECO:0000256" key="8">
    <source>
        <dbReference type="SAM" id="MobiDB-lite"/>
    </source>
</evidence>
<dbReference type="Pfam" id="PF05699">
    <property type="entry name" value="Dimer_Tnp_hAT"/>
    <property type="match status" value="1"/>
</dbReference>
<organism evidence="10 11">
    <name type="scientific">Chelydra serpentina</name>
    <name type="common">Snapping turtle</name>
    <name type="synonym">Testudo serpentina</name>
    <dbReference type="NCBI Taxonomy" id="8475"/>
    <lineage>
        <taxon>Eukaryota</taxon>
        <taxon>Metazoa</taxon>
        <taxon>Chordata</taxon>
        <taxon>Craniata</taxon>
        <taxon>Vertebrata</taxon>
        <taxon>Euteleostomi</taxon>
        <taxon>Archelosauria</taxon>
        <taxon>Testudinata</taxon>
        <taxon>Testudines</taxon>
        <taxon>Cryptodira</taxon>
        <taxon>Durocryptodira</taxon>
        <taxon>Americhelydia</taxon>
        <taxon>Chelydroidea</taxon>
        <taxon>Chelydridae</taxon>
        <taxon>Chelydra</taxon>
    </lineage>
</organism>
<dbReference type="SUPFAM" id="SSF53098">
    <property type="entry name" value="Ribonuclease H-like"/>
    <property type="match status" value="1"/>
</dbReference>
<keyword evidence="3 7" id="KW-0863">Zinc-finger</keyword>
<dbReference type="InterPro" id="IPR003656">
    <property type="entry name" value="Znf_BED"/>
</dbReference>
<dbReference type="Proteomes" id="UP000765507">
    <property type="component" value="Unassembled WGS sequence"/>
</dbReference>
<dbReference type="InterPro" id="IPR036236">
    <property type="entry name" value="Znf_C2H2_sf"/>
</dbReference>
<evidence type="ECO:0000313" key="11">
    <source>
        <dbReference type="Proteomes" id="UP000765507"/>
    </source>
</evidence>
<dbReference type="SMART" id="SM00614">
    <property type="entry name" value="ZnF_BED"/>
    <property type="match status" value="1"/>
</dbReference>
<evidence type="ECO:0000313" key="10">
    <source>
        <dbReference type="EMBL" id="KAG6924947.1"/>
    </source>
</evidence>
<evidence type="ECO:0000256" key="5">
    <source>
        <dbReference type="ARBA" id="ARBA00023125"/>
    </source>
</evidence>
<dbReference type="InterPro" id="IPR052865">
    <property type="entry name" value="Zinc_finger_BED"/>
</dbReference>
<evidence type="ECO:0000256" key="2">
    <source>
        <dbReference type="ARBA" id="ARBA00022723"/>
    </source>
</evidence>
<evidence type="ECO:0000259" key="9">
    <source>
        <dbReference type="PROSITE" id="PS50808"/>
    </source>
</evidence>
<comment type="caution">
    <text evidence="10">The sequence shown here is derived from an EMBL/GenBank/DDBJ whole genome shotgun (WGS) entry which is preliminary data.</text>
</comment>
<evidence type="ECO:0000256" key="7">
    <source>
        <dbReference type="PROSITE-ProRule" id="PRU00027"/>
    </source>
</evidence>
<keyword evidence="2" id="KW-0479">Metal-binding</keyword>
<feature type="region of interest" description="Disordered" evidence="8">
    <location>
        <begin position="743"/>
        <end position="764"/>
    </location>
</feature>
<feature type="region of interest" description="Disordered" evidence="8">
    <location>
        <begin position="92"/>
        <end position="152"/>
    </location>
</feature>
<dbReference type="GO" id="GO:0046983">
    <property type="term" value="F:protein dimerization activity"/>
    <property type="evidence" value="ECO:0007669"/>
    <property type="project" value="InterPro"/>
</dbReference>
<keyword evidence="5" id="KW-0238">DNA-binding</keyword>
<keyword evidence="4" id="KW-0862">Zinc</keyword>
<dbReference type="Pfam" id="PF02892">
    <property type="entry name" value="zf-BED"/>
    <property type="match status" value="1"/>
</dbReference>